<reference evidence="2" key="1">
    <citation type="submission" date="2016-11" db="UniProtKB">
        <authorList>
            <consortium name="WormBaseParasite"/>
        </authorList>
    </citation>
    <scope>IDENTIFICATION</scope>
</reference>
<proteinExistence type="predicted"/>
<accession>A0A1I7WI84</accession>
<dbReference type="AlphaFoldDB" id="A0A1I7WI84"/>
<keyword evidence="1" id="KW-1185">Reference proteome</keyword>
<name>A0A1I7WI84_HETBA</name>
<dbReference type="Proteomes" id="UP000095283">
    <property type="component" value="Unplaced"/>
</dbReference>
<protein>
    <submittedName>
        <fullName evidence="2">Uncharacterized protein</fullName>
    </submittedName>
</protein>
<evidence type="ECO:0000313" key="1">
    <source>
        <dbReference type="Proteomes" id="UP000095283"/>
    </source>
</evidence>
<evidence type="ECO:0000313" key="2">
    <source>
        <dbReference type="WBParaSite" id="Hba_04718"/>
    </source>
</evidence>
<dbReference type="WBParaSite" id="Hba_04718">
    <property type="protein sequence ID" value="Hba_04718"/>
    <property type="gene ID" value="Hba_04718"/>
</dbReference>
<sequence>MLGSSAFQSGILVALKSSLIFECRQHVTENL</sequence>
<organism evidence="1 2">
    <name type="scientific">Heterorhabditis bacteriophora</name>
    <name type="common">Entomopathogenic nematode worm</name>
    <dbReference type="NCBI Taxonomy" id="37862"/>
    <lineage>
        <taxon>Eukaryota</taxon>
        <taxon>Metazoa</taxon>
        <taxon>Ecdysozoa</taxon>
        <taxon>Nematoda</taxon>
        <taxon>Chromadorea</taxon>
        <taxon>Rhabditida</taxon>
        <taxon>Rhabditina</taxon>
        <taxon>Rhabditomorpha</taxon>
        <taxon>Strongyloidea</taxon>
        <taxon>Heterorhabditidae</taxon>
        <taxon>Heterorhabditis</taxon>
    </lineage>
</organism>